<dbReference type="GO" id="GO:0015179">
    <property type="term" value="F:L-amino acid transmembrane transporter activity"/>
    <property type="evidence" value="ECO:0007669"/>
    <property type="project" value="TreeGrafter"/>
</dbReference>
<keyword evidence="4 5" id="KW-0472">Membrane</keyword>
<evidence type="ECO:0000256" key="5">
    <source>
        <dbReference type="SAM" id="Phobius"/>
    </source>
</evidence>
<keyword evidence="2 5" id="KW-0812">Transmembrane</keyword>
<dbReference type="EMBL" id="CAJPEX010000925">
    <property type="protein sequence ID" value="CAG0917655.1"/>
    <property type="molecule type" value="Genomic_DNA"/>
</dbReference>
<name>A0A7R9BNH6_9CRUS</name>
<accession>A0A7R9BNH6</accession>
<proteinExistence type="predicted"/>
<feature type="transmembrane region" description="Helical" evidence="5">
    <location>
        <begin position="203"/>
        <end position="221"/>
    </location>
</feature>
<dbReference type="PANTHER" id="PTHR11785:SF512">
    <property type="entry name" value="SOBREMESA, ISOFORM B"/>
    <property type="match status" value="1"/>
</dbReference>
<dbReference type="Proteomes" id="UP000678499">
    <property type="component" value="Unassembled WGS sequence"/>
</dbReference>
<dbReference type="InterPro" id="IPR050598">
    <property type="entry name" value="AminoAcid_Transporter"/>
</dbReference>
<dbReference type="OrthoDB" id="5982228at2759"/>
<evidence type="ECO:0000256" key="1">
    <source>
        <dbReference type="ARBA" id="ARBA00004141"/>
    </source>
</evidence>
<protein>
    <submittedName>
        <fullName evidence="6">Uncharacterized protein</fullName>
    </submittedName>
</protein>
<dbReference type="EMBL" id="OA882962">
    <property type="protein sequence ID" value="CAD7277503.1"/>
    <property type="molecule type" value="Genomic_DNA"/>
</dbReference>
<comment type="subcellular location">
    <subcellularLocation>
        <location evidence="1">Membrane</location>
        <topology evidence="1">Multi-pass membrane protein</topology>
    </subcellularLocation>
</comment>
<reference evidence="6" key="1">
    <citation type="submission" date="2020-11" db="EMBL/GenBank/DDBJ databases">
        <authorList>
            <person name="Tran Van P."/>
        </authorList>
    </citation>
    <scope>NUCLEOTIDE SEQUENCE</scope>
</reference>
<evidence type="ECO:0000313" key="6">
    <source>
        <dbReference type="EMBL" id="CAD7277503.1"/>
    </source>
</evidence>
<gene>
    <name evidence="6" type="ORF">NMOB1V02_LOCUS5234</name>
</gene>
<evidence type="ECO:0000256" key="2">
    <source>
        <dbReference type="ARBA" id="ARBA00022692"/>
    </source>
</evidence>
<dbReference type="GO" id="GO:0016020">
    <property type="term" value="C:membrane"/>
    <property type="evidence" value="ECO:0007669"/>
    <property type="project" value="UniProtKB-SubCell"/>
</dbReference>
<evidence type="ECO:0000256" key="4">
    <source>
        <dbReference type="ARBA" id="ARBA00023136"/>
    </source>
</evidence>
<evidence type="ECO:0000313" key="7">
    <source>
        <dbReference type="Proteomes" id="UP000678499"/>
    </source>
</evidence>
<dbReference type="AlphaFoldDB" id="A0A7R9BNH6"/>
<keyword evidence="7" id="KW-1185">Reference proteome</keyword>
<dbReference type="Gene3D" id="1.20.1740.10">
    <property type="entry name" value="Amino acid/polyamine transporter I"/>
    <property type="match status" value="1"/>
</dbReference>
<evidence type="ECO:0000256" key="3">
    <source>
        <dbReference type="ARBA" id="ARBA00022989"/>
    </source>
</evidence>
<dbReference type="Pfam" id="PF13520">
    <property type="entry name" value="AA_permease_2"/>
    <property type="match status" value="1"/>
</dbReference>
<organism evidence="6">
    <name type="scientific">Notodromas monacha</name>
    <dbReference type="NCBI Taxonomy" id="399045"/>
    <lineage>
        <taxon>Eukaryota</taxon>
        <taxon>Metazoa</taxon>
        <taxon>Ecdysozoa</taxon>
        <taxon>Arthropoda</taxon>
        <taxon>Crustacea</taxon>
        <taxon>Oligostraca</taxon>
        <taxon>Ostracoda</taxon>
        <taxon>Podocopa</taxon>
        <taxon>Podocopida</taxon>
        <taxon>Cypridocopina</taxon>
        <taxon>Cypridoidea</taxon>
        <taxon>Cyprididae</taxon>
        <taxon>Notodromas</taxon>
    </lineage>
</organism>
<feature type="transmembrane region" description="Helical" evidence="5">
    <location>
        <begin position="260"/>
        <end position="282"/>
    </location>
</feature>
<feature type="transmembrane region" description="Helical" evidence="5">
    <location>
        <begin position="113"/>
        <end position="130"/>
    </location>
</feature>
<sequence>MDQSLPAFIEQLECAGGVRAVLALGASVPLALGPGCNTFLTEPMDLDVQGVPLIPLRYKGAPIYDQRSQEFLGDFVWVDTSGALAYAELGGVIPRNGGEFVYFLDSMKDLHPVAGPLPGFLFIWVSVLLLKPSSQAILMLTFSKYLLYPIWNDLRDVDLNNPECSDINEWSNRIVAAACTVLVAFINCYNVKLATRVQNFFTAAKLAAIAIIVIGGIYKISQGNHGNLAADFDKTGEVGQIASAFYSGLWAYDGWNLPRAIMIALPLVTICYILVNIAYLSVMTASEIIASQAVAVTFGERVLGKAAFIMPLAVAFSTFGAANGSAFTIKSAQGIKGPRCLKEKEVVPLGAFVGSRSRGNPSVASLLGYTAQQLQDANPEADRAPGLPHCGKPGQEQRKPFLAAIAGSRSLRGFGRKNY</sequence>
<keyword evidence="3 5" id="KW-1133">Transmembrane helix</keyword>
<dbReference type="InterPro" id="IPR002293">
    <property type="entry name" value="AA/rel_permease1"/>
</dbReference>
<feature type="transmembrane region" description="Helical" evidence="5">
    <location>
        <begin position="302"/>
        <end position="322"/>
    </location>
</feature>
<dbReference type="PANTHER" id="PTHR11785">
    <property type="entry name" value="AMINO ACID TRANSPORTER"/>
    <property type="match status" value="1"/>
</dbReference>